<feature type="transmembrane region" description="Helical" evidence="6">
    <location>
        <begin position="95"/>
        <end position="116"/>
    </location>
</feature>
<evidence type="ECO:0000313" key="9">
    <source>
        <dbReference type="Proteomes" id="UP000247892"/>
    </source>
</evidence>
<evidence type="ECO:0000256" key="3">
    <source>
        <dbReference type="ARBA" id="ARBA00022692"/>
    </source>
</evidence>
<keyword evidence="5 6" id="KW-0472">Membrane</keyword>
<dbReference type="InterPro" id="IPR011701">
    <property type="entry name" value="MFS"/>
</dbReference>
<dbReference type="PROSITE" id="PS50850">
    <property type="entry name" value="MFS"/>
    <property type="match status" value="1"/>
</dbReference>
<dbReference type="GO" id="GO:0005886">
    <property type="term" value="C:plasma membrane"/>
    <property type="evidence" value="ECO:0007669"/>
    <property type="project" value="UniProtKB-SubCell"/>
</dbReference>
<feature type="transmembrane region" description="Helical" evidence="6">
    <location>
        <begin position="159"/>
        <end position="182"/>
    </location>
</feature>
<dbReference type="Pfam" id="PF07690">
    <property type="entry name" value="MFS_1"/>
    <property type="match status" value="1"/>
</dbReference>
<feature type="transmembrane region" description="Helical" evidence="6">
    <location>
        <begin position="237"/>
        <end position="257"/>
    </location>
</feature>
<dbReference type="EMBL" id="MASU01000005">
    <property type="protein sequence ID" value="PXY35654.1"/>
    <property type="molecule type" value="Genomic_DNA"/>
</dbReference>
<dbReference type="NCBIfam" id="NF033135">
    <property type="entry name" value="cmx_cmrA"/>
    <property type="match status" value="1"/>
</dbReference>
<protein>
    <submittedName>
        <fullName evidence="8">Chemotaxis protein</fullName>
    </submittedName>
</protein>
<dbReference type="SUPFAM" id="SSF103473">
    <property type="entry name" value="MFS general substrate transporter"/>
    <property type="match status" value="1"/>
</dbReference>
<evidence type="ECO:0000313" key="8">
    <source>
        <dbReference type="EMBL" id="PXY35654.1"/>
    </source>
</evidence>
<proteinExistence type="predicted"/>
<feature type="transmembrane region" description="Helical" evidence="6">
    <location>
        <begin position="203"/>
        <end position="225"/>
    </location>
</feature>
<dbReference type="InterPro" id="IPR020846">
    <property type="entry name" value="MFS_dom"/>
</dbReference>
<keyword evidence="3 6" id="KW-0812">Transmembrane</keyword>
<dbReference type="PANTHER" id="PTHR43124:SF3">
    <property type="entry name" value="CHLORAMPHENICOL EFFLUX PUMP RV0191"/>
    <property type="match status" value="1"/>
</dbReference>
<dbReference type="OrthoDB" id="9814237at2"/>
<dbReference type="GO" id="GO:0022857">
    <property type="term" value="F:transmembrane transporter activity"/>
    <property type="evidence" value="ECO:0007669"/>
    <property type="project" value="InterPro"/>
</dbReference>
<dbReference type="Gene3D" id="1.20.1250.20">
    <property type="entry name" value="MFS general substrate transporter like domains"/>
    <property type="match status" value="2"/>
</dbReference>
<feature type="transmembrane region" description="Helical" evidence="6">
    <location>
        <begin position="323"/>
        <end position="345"/>
    </location>
</feature>
<keyword evidence="4 6" id="KW-1133">Transmembrane helix</keyword>
<dbReference type="CDD" id="cd17324">
    <property type="entry name" value="MFS_NepI_like"/>
    <property type="match status" value="1"/>
</dbReference>
<feature type="transmembrane region" description="Helical" evidence="6">
    <location>
        <begin position="40"/>
        <end position="62"/>
    </location>
</feature>
<evidence type="ECO:0000259" key="7">
    <source>
        <dbReference type="PROSITE" id="PS50850"/>
    </source>
</evidence>
<evidence type="ECO:0000256" key="6">
    <source>
        <dbReference type="SAM" id="Phobius"/>
    </source>
</evidence>
<sequence>MPLAIYVLGLSVFALGTSEFMIAGLLPSIAADLGVSIPDAGLLVSAFAAGMIVGAPLLAAATLRLPRKLTMLAMLAVFALGHAGGALAPTYEVLFASRLVCALACAGFWAVAAVTAMSLVPAGRRGRAMAVVVGGLTTANVLGVPAGTFVGQHGGWRTAFWAVGGLAIVAFAGVLALIPASAGRTGERPRLRAELRAYRDREVWLALVISALTVATSMATFSYLAPLLTDVTGLAPGWIPVLLGVYGVGALTGVTLGGRLADTRPLTTLAAALGGTLVVLVLIGLAASSAPVTVVAIFLLGLLGFVTNPSLNTRVFTLAGDAPTLAGATNVTAFNVGIVVAPWLGGLAIEAGSGYAGVAWVSVALGVAALAGVALAAALARRAPVPALVR</sequence>
<evidence type="ECO:0000256" key="5">
    <source>
        <dbReference type="ARBA" id="ARBA00023136"/>
    </source>
</evidence>
<gene>
    <name evidence="8" type="ORF">BA062_09125</name>
</gene>
<feature type="transmembrane region" description="Helical" evidence="6">
    <location>
        <begin position="128"/>
        <end position="147"/>
    </location>
</feature>
<feature type="transmembrane region" description="Helical" evidence="6">
    <location>
        <begin position="69"/>
        <end position="89"/>
    </location>
</feature>
<accession>A0A318LQH6</accession>
<comment type="caution">
    <text evidence="8">The sequence shown here is derived from an EMBL/GenBank/DDBJ whole genome shotgun (WGS) entry which is preliminary data.</text>
</comment>
<dbReference type="InterPro" id="IPR050189">
    <property type="entry name" value="MFS_Efflux_Transporters"/>
</dbReference>
<reference evidence="8 9" key="1">
    <citation type="submission" date="2016-07" db="EMBL/GenBank/DDBJ databases">
        <title>Draft genome sequence of Prauserella sp. YIM 121212, isolated from alkaline soil.</title>
        <authorList>
            <person name="Ruckert C."/>
            <person name="Albersmeier A."/>
            <person name="Jiang C.-L."/>
            <person name="Jiang Y."/>
            <person name="Kalinowski J."/>
            <person name="Schneider O."/>
            <person name="Winkler A."/>
            <person name="Zotchev S.B."/>
        </authorList>
    </citation>
    <scope>NUCLEOTIDE SEQUENCE [LARGE SCALE GENOMIC DNA]</scope>
    <source>
        <strain evidence="8 9">YIM 121212</strain>
    </source>
</reference>
<feature type="transmembrane region" description="Helical" evidence="6">
    <location>
        <begin position="293"/>
        <end position="311"/>
    </location>
</feature>
<comment type="subcellular location">
    <subcellularLocation>
        <location evidence="1">Cell membrane</location>
        <topology evidence="1">Multi-pass membrane protein</topology>
    </subcellularLocation>
</comment>
<name>A0A318LQH6_9PSEU</name>
<keyword evidence="9" id="KW-1185">Reference proteome</keyword>
<evidence type="ECO:0000256" key="2">
    <source>
        <dbReference type="ARBA" id="ARBA00022475"/>
    </source>
</evidence>
<evidence type="ECO:0000256" key="1">
    <source>
        <dbReference type="ARBA" id="ARBA00004651"/>
    </source>
</evidence>
<feature type="transmembrane region" description="Helical" evidence="6">
    <location>
        <begin position="357"/>
        <end position="380"/>
    </location>
</feature>
<feature type="transmembrane region" description="Helical" evidence="6">
    <location>
        <begin position="269"/>
        <end position="287"/>
    </location>
</feature>
<dbReference type="InterPro" id="IPR036259">
    <property type="entry name" value="MFS_trans_sf"/>
</dbReference>
<organism evidence="8 9">
    <name type="scientific">Prauserella flavalba</name>
    <dbReference type="NCBI Taxonomy" id="1477506"/>
    <lineage>
        <taxon>Bacteria</taxon>
        <taxon>Bacillati</taxon>
        <taxon>Actinomycetota</taxon>
        <taxon>Actinomycetes</taxon>
        <taxon>Pseudonocardiales</taxon>
        <taxon>Pseudonocardiaceae</taxon>
        <taxon>Prauserella</taxon>
    </lineage>
</organism>
<dbReference type="Proteomes" id="UP000247892">
    <property type="component" value="Unassembled WGS sequence"/>
</dbReference>
<keyword evidence="2" id="KW-1003">Cell membrane</keyword>
<dbReference type="RefSeq" id="WP_110335657.1">
    <property type="nucleotide sequence ID" value="NZ_MASU01000005.1"/>
</dbReference>
<evidence type="ECO:0000256" key="4">
    <source>
        <dbReference type="ARBA" id="ARBA00022989"/>
    </source>
</evidence>
<feature type="domain" description="Major facilitator superfamily (MFS) profile" evidence="7">
    <location>
        <begin position="4"/>
        <end position="384"/>
    </location>
</feature>
<dbReference type="PANTHER" id="PTHR43124">
    <property type="entry name" value="PURINE EFFLUX PUMP PBUE"/>
    <property type="match status" value="1"/>
</dbReference>
<dbReference type="AlphaFoldDB" id="A0A318LQH6"/>